<evidence type="ECO:0000313" key="4">
    <source>
        <dbReference type="Proteomes" id="UP000179003"/>
    </source>
</evidence>
<protein>
    <recommendedName>
        <fullName evidence="5">Transglycosylase SLT domain-containing protein</fullName>
    </recommendedName>
</protein>
<comment type="caution">
    <text evidence="3">The sequence shown here is derived from an EMBL/GenBank/DDBJ whole genome shotgun (WGS) entry which is preliminary data.</text>
</comment>
<dbReference type="Gene3D" id="6.10.250.3150">
    <property type="match status" value="1"/>
</dbReference>
<gene>
    <name evidence="3" type="ORF">A2442_02340</name>
</gene>
<dbReference type="SUPFAM" id="SSF53955">
    <property type="entry name" value="Lysozyme-like"/>
    <property type="match status" value="1"/>
</dbReference>
<feature type="coiled-coil region" evidence="1">
    <location>
        <begin position="48"/>
        <end position="75"/>
    </location>
</feature>
<accession>A0A1F5EHG9</accession>
<dbReference type="InterPro" id="IPR023346">
    <property type="entry name" value="Lysozyme-like_dom_sf"/>
</dbReference>
<reference evidence="3 4" key="1">
    <citation type="journal article" date="2016" name="Nat. Commun.">
        <title>Thousands of microbial genomes shed light on interconnected biogeochemical processes in an aquifer system.</title>
        <authorList>
            <person name="Anantharaman K."/>
            <person name="Brown C.T."/>
            <person name="Hug L.A."/>
            <person name="Sharon I."/>
            <person name="Castelle C.J."/>
            <person name="Probst A.J."/>
            <person name="Thomas B.C."/>
            <person name="Singh A."/>
            <person name="Wilkins M.J."/>
            <person name="Karaoz U."/>
            <person name="Brodie E.L."/>
            <person name="Williams K.H."/>
            <person name="Hubbard S.S."/>
            <person name="Banfield J.F."/>
        </authorList>
    </citation>
    <scope>NUCLEOTIDE SEQUENCE [LARGE SCALE GENOMIC DNA]</scope>
</reference>
<organism evidence="3 4">
    <name type="scientific">Candidatus Campbellbacteria bacterium RIFOXYC2_FULL_35_25</name>
    <dbReference type="NCBI Taxonomy" id="1797582"/>
    <lineage>
        <taxon>Bacteria</taxon>
        <taxon>Candidatus Campbelliibacteriota</taxon>
    </lineage>
</organism>
<dbReference type="AlphaFoldDB" id="A0A1F5EHG9"/>
<evidence type="ECO:0000313" key="3">
    <source>
        <dbReference type="EMBL" id="OGD66848.1"/>
    </source>
</evidence>
<feature type="coiled-coil region" evidence="1">
    <location>
        <begin position="164"/>
        <end position="247"/>
    </location>
</feature>
<proteinExistence type="predicted"/>
<keyword evidence="2" id="KW-1133">Transmembrane helix</keyword>
<dbReference type="Gene3D" id="1.10.530.10">
    <property type="match status" value="1"/>
</dbReference>
<evidence type="ECO:0000256" key="2">
    <source>
        <dbReference type="SAM" id="Phobius"/>
    </source>
</evidence>
<keyword evidence="1" id="KW-0175">Coiled coil</keyword>
<keyword evidence="2" id="KW-0472">Membrane</keyword>
<dbReference type="EMBL" id="MFAE01000013">
    <property type="protein sequence ID" value="OGD66848.1"/>
    <property type="molecule type" value="Genomic_DNA"/>
</dbReference>
<evidence type="ECO:0008006" key="5">
    <source>
        <dbReference type="Google" id="ProtNLM"/>
    </source>
</evidence>
<dbReference type="STRING" id="1797582.A2442_02340"/>
<name>A0A1F5EHG9_9BACT</name>
<feature type="transmembrane region" description="Helical" evidence="2">
    <location>
        <begin position="7"/>
        <end position="26"/>
    </location>
</feature>
<sequence length="470" mass="52927">MERTKNIWGLVAVSILLMFFIFPFIAKSEVTCSIDLDNKTDSELASALKKCEEEIAEQEKMLQSKQRESVTIERDIDILRTKISKTQADIRAKDIKIYQLNGDITSKVEIIADLNKRFEKTTLSISELIRRTNEIDSFSSVEAILSGQSLSDFFIDVDNFSILKKDLKNNLEAIKQIKEETQTAKDILEEQQSKEQALKVAKEQEKRNTENYKAENEVLLGLNRNQEKEYQQIIAEKEKIKNEIRNRMFRTVGGTELRFEEALKLIQPYEGRIGVEAALVLAVLTQESAVDGVIGSNLGKCTYNQPVTRNKSGTVMSNTQKPSFLAIMEELNMNPDTTPVSCPIYSDGAYGGAMGPSQFMPSTWWDVEAELGYKKRVAKVLGIRTPSPFINLDAFTGTALYLSDARFKCSGPGGFDNQFEIWSCSAAKYYSGLSSSGSRLAQHMTSKWSYGYKVAERAQAFQKDIDTLNL</sequence>
<keyword evidence="2" id="KW-0812">Transmembrane</keyword>
<evidence type="ECO:0000256" key="1">
    <source>
        <dbReference type="SAM" id="Coils"/>
    </source>
</evidence>
<dbReference type="Proteomes" id="UP000179003">
    <property type="component" value="Unassembled WGS sequence"/>
</dbReference>